<dbReference type="EMBL" id="LQYN01000024">
    <property type="protein sequence ID" value="KYD09515.1"/>
    <property type="molecule type" value="Genomic_DNA"/>
</dbReference>
<evidence type="ECO:0000313" key="1">
    <source>
        <dbReference type="EMBL" id="KYD09515.1"/>
    </source>
</evidence>
<protein>
    <submittedName>
        <fullName evidence="1">Uncharacterized protein</fullName>
    </submittedName>
</protein>
<evidence type="ECO:0000313" key="2">
    <source>
        <dbReference type="Proteomes" id="UP000075666"/>
    </source>
</evidence>
<sequence>MHQRYLGKVSKEAKKVYSNNDKGLIFQHLKEEIKWLKS</sequence>
<comment type="caution">
    <text evidence="1">The sequence shown here is derived from an EMBL/GenBank/DDBJ whole genome shotgun (WGS) entry which is preliminary data.</text>
</comment>
<accession>A0A150LB85</accession>
<dbReference type="Proteomes" id="UP000075666">
    <property type="component" value="Unassembled WGS sequence"/>
</dbReference>
<dbReference type="AlphaFoldDB" id="A0A150LB85"/>
<dbReference type="STRING" id="46224.B4102_1913"/>
<name>A0A150LB85_9BACI</name>
<gene>
    <name evidence="1" type="ORF">B4102_1913</name>
</gene>
<organism evidence="1 2">
    <name type="scientific">Heyndrickxia sporothermodurans</name>
    <dbReference type="NCBI Taxonomy" id="46224"/>
    <lineage>
        <taxon>Bacteria</taxon>
        <taxon>Bacillati</taxon>
        <taxon>Bacillota</taxon>
        <taxon>Bacilli</taxon>
        <taxon>Bacillales</taxon>
        <taxon>Bacillaceae</taxon>
        <taxon>Heyndrickxia</taxon>
    </lineage>
</organism>
<reference evidence="1 2" key="1">
    <citation type="submission" date="2016-01" db="EMBL/GenBank/DDBJ databases">
        <title>Genome Sequences of Twelve Sporeforming Bacillus Species Isolated from Foods.</title>
        <authorList>
            <person name="Berendsen E.M."/>
            <person name="Wells-Bennik M.H."/>
            <person name="Krawcyk A.O."/>
            <person name="De Jong A."/>
            <person name="Holsappel S."/>
            <person name="Eijlander R.T."/>
            <person name="Kuipers O.P."/>
        </authorList>
    </citation>
    <scope>NUCLEOTIDE SEQUENCE [LARGE SCALE GENOMIC DNA]</scope>
    <source>
        <strain evidence="1 2">B4102</strain>
    </source>
</reference>
<proteinExistence type="predicted"/>
<keyword evidence="2" id="KW-1185">Reference proteome</keyword>